<organism evidence="1">
    <name type="scientific">Rhizophagus irregularis (strain DAOM 181602 / DAOM 197198 / MUCL 43194)</name>
    <name type="common">Arbuscular mycorrhizal fungus</name>
    <name type="synonym">Glomus intraradices</name>
    <dbReference type="NCBI Taxonomy" id="747089"/>
    <lineage>
        <taxon>Eukaryota</taxon>
        <taxon>Fungi</taxon>
        <taxon>Fungi incertae sedis</taxon>
        <taxon>Mucoromycota</taxon>
        <taxon>Glomeromycotina</taxon>
        <taxon>Glomeromycetes</taxon>
        <taxon>Glomerales</taxon>
        <taxon>Glomeraceae</taxon>
        <taxon>Rhizophagus</taxon>
    </lineage>
</organism>
<name>U9UM64_RHIID</name>
<sequence>MPRSSKTTILECYKHWVNTDDNKHFTKVFLSSRCNKLSSIFSWYPSSSEELNLEKINKESCEVRQKSTDFNLLSMKSVGLPTLRLFGDKLKIAKMLKVLGESIASRAGNFEYDVDDLLLVRFPNICLSSSAPLGTAEEGHGP</sequence>
<dbReference type="EMBL" id="KI280844">
    <property type="protein sequence ID" value="ESA16701.1"/>
    <property type="molecule type" value="Genomic_DNA"/>
</dbReference>
<reference evidence="1" key="1">
    <citation type="submission" date="2013-07" db="EMBL/GenBank/DDBJ databases">
        <title>The genome of an arbuscular mycorrhizal fungus provides insights into the evolution of the oldest plant symbiosis.</title>
        <authorList>
            <consortium name="DOE Joint Genome Institute"/>
            <person name="Tisserant E."/>
            <person name="Malbreil M."/>
            <person name="Kuo A."/>
            <person name="Kohler A."/>
            <person name="Symeonidi A."/>
            <person name="Balestrini R."/>
            <person name="Charron P."/>
            <person name="Duensing N."/>
            <person name="Frei-dit-Frey N."/>
            <person name="Gianinazzi-Pearson V."/>
            <person name="Gilbert B."/>
            <person name="Handa Y."/>
            <person name="Hijri M."/>
            <person name="Kaul R."/>
            <person name="Kawaguchi M."/>
            <person name="Krajinski F."/>
            <person name="Lammers P."/>
            <person name="Lapierre D."/>
            <person name="Masclaux F.G."/>
            <person name="Murat C."/>
            <person name="Morin E."/>
            <person name="Ndikumana S."/>
            <person name="Pagni M."/>
            <person name="Petitpierre D."/>
            <person name="Requena N."/>
            <person name="Rosikiewicz P."/>
            <person name="Riley R."/>
            <person name="Saito K."/>
            <person name="San Clemente H."/>
            <person name="Shapiro H."/>
            <person name="van Tuinen D."/>
            <person name="Becard G."/>
            <person name="Bonfante P."/>
            <person name="Paszkowski U."/>
            <person name="Shachar-Hill Y."/>
            <person name="Young J.P."/>
            <person name="Sanders I.R."/>
            <person name="Henrissat B."/>
            <person name="Rensing S.A."/>
            <person name="Grigoriev I.V."/>
            <person name="Corradi N."/>
            <person name="Roux C."/>
            <person name="Martin F."/>
        </authorList>
    </citation>
    <scope>NUCLEOTIDE SEQUENCE</scope>
    <source>
        <strain evidence="1">DAOM 197198</strain>
    </source>
</reference>
<dbReference type="AlphaFoldDB" id="U9UM64"/>
<protein>
    <submittedName>
        <fullName evidence="1">Uncharacterized protein</fullName>
    </submittedName>
</protein>
<proteinExistence type="predicted"/>
<dbReference type="HOGENOM" id="CLU_1816791_0_0_1"/>
<gene>
    <name evidence="1" type="ORF">GLOINDRAFT_94294</name>
</gene>
<evidence type="ECO:0000313" key="1">
    <source>
        <dbReference type="EMBL" id="ESA16701.1"/>
    </source>
</evidence>
<accession>U9UM64</accession>